<keyword evidence="12" id="KW-1185">Reference proteome</keyword>
<protein>
    <submittedName>
        <fullName evidence="11">Cytochrome P</fullName>
    </submittedName>
</protein>
<name>A0A2P5A9Q9_PARAD</name>
<dbReference type="PANTHER" id="PTHR24282">
    <property type="entry name" value="CYTOCHROME P450 FAMILY MEMBER"/>
    <property type="match status" value="1"/>
</dbReference>
<gene>
    <name evidence="11" type="ORF">PanWU01x14_354300</name>
</gene>
<dbReference type="InterPro" id="IPR036396">
    <property type="entry name" value="Cyt_P450_sf"/>
</dbReference>
<dbReference type="STRING" id="3476.A0A2P5A9Q9"/>
<evidence type="ECO:0000256" key="3">
    <source>
        <dbReference type="ARBA" id="ARBA00022617"/>
    </source>
</evidence>
<evidence type="ECO:0000256" key="9">
    <source>
        <dbReference type="ARBA" id="ARBA00023033"/>
    </source>
</evidence>
<dbReference type="OrthoDB" id="1470350at2759"/>
<evidence type="ECO:0000313" key="12">
    <source>
        <dbReference type="Proteomes" id="UP000237105"/>
    </source>
</evidence>
<keyword evidence="8" id="KW-0408">Iron</keyword>
<organism evidence="11 12">
    <name type="scientific">Parasponia andersonii</name>
    <name type="common">Sponia andersonii</name>
    <dbReference type="NCBI Taxonomy" id="3476"/>
    <lineage>
        <taxon>Eukaryota</taxon>
        <taxon>Viridiplantae</taxon>
        <taxon>Streptophyta</taxon>
        <taxon>Embryophyta</taxon>
        <taxon>Tracheophyta</taxon>
        <taxon>Spermatophyta</taxon>
        <taxon>Magnoliopsida</taxon>
        <taxon>eudicotyledons</taxon>
        <taxon>Gunneridae</taxon>
        <taxon>Pentapetalae</taxon>
        <taxon>rosids</taxon>
        <taxon>fabids</taxon>
        <taxon>Rosales</taxon>
        <taxon>Cannabaceae</taxon>
        <taxon>Parasponia</taxon>
    </lineage>
</organism>
<dbReference type="GO" id="GO:0005506">
    <property type="term" value="F:iron ion binding"/>
    <property type="evidence" value="ECO:0007669"/>
    <property type="project" value="InterPro"/>
</dbReference>
<dbReference type="GO" id="GO:0004497">
    <property type="term" value="F:monooxygenase activity"/>
    <property type="evidence" value="ECO:0007669"/>
    <property type="project" value="UniProtKB-KW"/>
</dbReference>
<dbReference type="SUPFAM" id="SSF48264">
    <property type="entry name" value="Cytochrome P450"/>
    <property type="match status" value="1"/>
</dbReference>
<keyword evidence="7" id="KW-0560">Oxidoreductase</keyword>
<dbReference type="EMBL" id="JXTB01000743">
    <property type="protein sequence ID" value="PON33254.1"/>
    <property type="molecule type" value="Genomic_DNA"/>
</dbReference>
<dbReference type="Pfam" id="PF00067">
    <property type="entry name" value="p450"/>
    <property type="match status" value="1"/>
</dbReference>
<keyword evidence="5" id="KW-0479">Metal-binding</keyword>
<keyword evidence="10" id="KW-0472">Membrane</keyword>
<dbReference type="Gene3D" id="1.10.630.10">
    <property type="entry name" value="Cytochrome P450"/>
    <property type="match status" value="1"/>
</dbReference>
<proteinExistence type="inferred from homology"/>
<dbReference type="Proteomes" id="UP000237105">
    <property type="component" value="Unassembled WGS sequence"/>
</dbReference>
<comment type="subcellular location">
    <subcellularLocation>
        <location evidence="1">Membrane</location>
        <topology evidence="1">Single-pass membrane protein</topology>
    </subcellularLocation>
</comment>
<evidence type="ECO:0000256" key="8">
    <source>
        <dbReference type="ARBA" id="ARBA00023004"/>
    </source>
</evidence>
<dbReference type="InterPro" id="IPR050665">
    <property type="entry name" value="Cytochrome_P450_Monooxygen"/>
</dbReference>
<keyword evidence="6" id="KW-1133">Transmembrane helix</keyword>
<comment type="caution">
    <text evidence="11">The sequence shown here is derived from an EMBL/GenBank/DDBJ whole genome shotgun (WGS) entry which is preliminary data.</text>
</comment>
<evidence type="ECO:0000256" key="5">
    <source>
        <dbReference type="ARBA" id="ARBA00022723"/>
    </source>
</evidence>
<dbReference type="GO" id="GO:0016705">
    <property type="term" value="F:oxidoreductase activity, acting on paired donors, with incorporation or reduction of molecular oxygen"/>
    <property type="evidence" value="ECO:0007669"/>
    <property type="project" value="InterPro"/>
</dbReference>
<dbReference type="InterPro" id="IPR001128">
    <property type="entry name" value="Cyt_P450"/>
</dbReference>
<keyword evidence="9" id="KW-0503">Monooxygenase</keyword>
<evidence type="ECO:0000313" key="11">
    <source>
        <dbReference type="EMBL" id="PON33254.1"/>
    </source>
</evidence>
<evidence type="ECO:0000256" key="2">
    <source>
        <dbReference type="ARBA" id="ARBA00010617"/>
    </source>
</evidence>
<keyword evidence="3" id="KW-0349">Heme</keyword>
<comment type="similarity">
    <text evidence="2">Belongs to the cytochrome P450 family.</text>
</comment>
<sequence>MQVVLHRTPRDHGQLADVDHDCLVYASQLARKGKRGGSSAVRKGNTWFKHHQSPQDCKLYPPVTLLFRYTKQETNIGGMSIPAGVETVLFILSLHHDPKHWGHDATEFNPERFSEGVAKSSKDDQMAFYPFGWGPRIYM</sequence>
<accession>A0A2P5A9Q9</accession>
<evidence type="ECO:0000256" key="4">
    <source>
        <dbReference type="ARBA" id="ARBA00022692"/>
    </source>
</evidence>
<dbReference type="PANTHER" id="PTHR24282:SF148">
    <property type="entry name" value="CYTOCHROME P450 72A15-LIKE"/>
    <property type="match status" value="1"/>
</dbReference>
<evidence type="ECO:0000256" key="7">
    <source>
        <dbReference type="ARBA" id="ARBA00023002"/>
    </source>
</evidence>
<evidence type="ECO:0000256" key="6">
    <source>
        <dbReference type="ARBA" id="ARBA00022989"/>
    </source>
</evidence>
<dbReference type="GO" id="GO:0016020">
    <property type="term" value="C:membrane"/>
    <property type="evidence" value="ECO:0007669"/>
    <property type="project" value="UniProtKB-SubCell"/>
</dbReference>
<dbReference type="GO" id="GO:0020037">
    <property type="term" value="F:heme binding"/>
    <property type="evidence" value="ECO:0007669"/>
    <property type="project" value="InterPro"/>
</dbReference>
<evidence type="ECO:0000256" key="10">
    <source>
        <dbReference type="ARBA" id="ARBA00023136"/>
    </source>
</evidence>
<dbReference type="AlphaFoldDB" id="A0A2P5A9Q9"/>
<keyword evidence="4" id="KW-0812">Transmembrane</keyword>
<reference evidence="12" key="1">
    <citation type="submission" date="2016-06" db="EMBL/GenBank/DDBJ databases">
        <title>Parallel loss of symbiosis genes in relatives of nitrogen-fixing non-legume Parasponia.</title>
        <authorList>
            <person name="Van Velzen R."/>
            <person name="Holmer R."/>
            <person name="Bu F."/>
            <person name="Rutten L."/>
            <person name="Van Zeijl A."/>
            <person name="Liu W."/>
            <person name="Santuari L."/>
            <person name="Cao Q."/>
            <person name="Sharma T."/>
            <person name="Shen D."/>
            <person name="Roswanjaya Y."/>
            <person name="Wardhani T."/>
            <person name="Kalhor M.S."/>
            <person name="Jansen J."/>
            <person name="Van den Hoogen J."/>
            <person name="Gungor B."/>
            <person name="Hartog M."/>
            <person name="Hontelez J."/>
            <person name="Verver J."/>
            <person name="Yang W.-C."/>
            <person name="Schijlen E."/>
            <person name="Repin R."/>
            <person name="Schilthuizen M."/>
            <person name="Schranz E."/>
            <person name="Heidstra R."/>
            <person name="Miyata K."/>
            <person name="Fedorova E."/>
            <person name="Kohlen W."/>
            <person name="Bisseling T."/>
            <person name="Smit S."/>
            <person name="Geurts R."/>
        </authorList>
    </citation>
    <scope>NUCLEOTIDE SEQUENCE [LARGE SCALE GENOMIC DNA]</scope>
    <source>
        <strain evidence="12">cv. WU1-14</strain>
    </source>
</reference>
<evidence type="ECO:0000256" key="1">
    <source>
        <dbReference type="ARBA" id="ARBA00004167"/>
    </source>
</evidence>